<reference evidence="2" key="2">
    <citation type="submission" date="2023-01" db="EMBL/GenBank/DDBJ databases">
        <title>Gilvimarinus xylanilyticus HB14 isolated from Caulerpa lentillifera aquaculture base in Hainan, China.</title>
        <authorList>
            <person name="Zhang Y.-J."/>
        </authorList>
    </citation>
    <scope>NUCLEOTIDE SEQUENCE</scope>
    <source>
        <strain evidence="2">HB14</strain>
    </source>
</reference>
<comment type="caution">
    <text evidence="2">The sequence shown here is derived from an EMBL/GenBank/DDBJ whole genome shotgun (WGS) entry which is preliminary data.</text>
</comment>
<accession>A0A9X2I2S9</accession>
<dbReference type="Pfam" id="PF14335">
    <property type="entry name" value="DUF4391"/>
    <property type="match status" value="1"/>
</dbReference>
<evidence type="ECO:0000313" key="3">
    <source>
        <dbReference type="Proteomes" id="UP001139319"/>
    </source>
</evidence>
<keyword evidence="3" id="KW-1185">Reference proteome</keyword>
<dbReference type="Proteomes" id="UP001139319">
    <property type="component" value="Unassembled WGS sequence"/>
</dbReference>
<dbReference type="EMBL" id="JAMFTH010000001">
    <property type="protein sequence ID" value="MCP8899270.1"/>
    <property type="molecule type" value="Genomic_DNA"/>
</dbReference>
<keyword evidence="1" id="KW-0175">Coiled coil</keyword>
<gene>
    <name evidence="2" type="ORF">M6D89_08185</name>
</gene>
<protein>
    <submittedName>
        <fullName evidence="2">DUF4391 domain-containing protein</fullName>
    </submittedName>
</protein>
<evidence type="ECO:0000256" key="1">
    <source>
        <dbReference type="SAM" id="Coils"/>
    </source>
</evidence>
<name>A0A9X2I2S9_9GAMM</name>
<dbReference type="AlphaFoldDB" id="A0A9X2I2S9"/>
<dbReference type="RefSeq" id="WP_253967523.1">
    <property type="nucleotide sequence ID" value="NZ_JAMFTH010000001.1"/>
</dbReference>
<reference evidence="2" key="1">
    <citation type="submission" date="2022-05" db="EMBL/GenBank/DDBJ databases">
        <authorList>
            <person name="Sun H.-N."/>
        </authorList>
    </citation>
    <scope>NUCLEOTIDE SEQUENCE</scope>
    <source>
        <strain evidence="2">HB14</strain>
    </source>
</reference>
<sequence>MLFDYPKTTYFGRVLPKTKIYQYAKPKTALRQALVDEVDKIIWRHKLSPDTLNLPASRRVSEVQILELHPKGAEVSEAVLACIDKAISFPLIFEVRGARGRQVMAAIKSTAKVSESKLKAPAIYYQSDWLAADAPRQPLPVAVNLGGLYQQMLAPILPEPLQAGETLWQAAERFEQIAALERQIERLQGQLQRQVQFNRKVELNRELRTRQESLVALRAT</sequence>
<feature type="coiled-coil region" evidence="1">
    <location>
        <begin position="170"/>
        <end position="197"/>
    </location>
</feature>
<proteinExistence type="predicted"/>
<evidence type="ECO:0000313" key="2">
    <source>
        <dbReference type="EMBL" id="MCP8899270.1"/>
    </source>
</evidence>
<dbReference type="InterPro" id="IPR025503">
    <property type="entry name" value="DUF4391"/>
</dbReference>
<organism evidence="2 3">
    <name type="scientific">Gilvimarinus xylanilyticus</name>
    <dbReference type="NCBI Taxonomy" id="2944139"/>
    <lineage>
        <taxon>Bacteria</taxon>
        <taxon>Pseudomonadati</taxon>
        <taxon>Pseudomonadota</taxon>
        <taxon>Gammaproteobacteria</taxon>
        <taxon>Cellvibrionales</taxon>
        <taxon>Cellvibrionaceae</taxon>
        <taxon>Gilvimarinus</taxon>
    </lineage>
</organism>